<evidence type="ECO:0000256" key="1">
    <source>
        <dbReference type="SAM" id="Phobius"/>
    </source>
</evidence>
<dbReference type="GeneID" id="36333713"/>
<dbReference type="OrthoDB" id="4218123at2759"/>
<accession>A0A1X6N4Z8</accession>
<dbReference type="EMBL" id="KZ110595">
    <property type="protein sequence ID" value="OSX63556.1"/>
    <property type="molecule type" value="Genomic_DNA"/>
</dbReference>
<dbReference type="AlphaFoldDB" id="A0A1X6N4Z8"/>
<keyword evidence="1" id="KW-1133">Transmembrane helix</keyword>
<gene>
    <name evidence="2" type="ORF">POSPLADRAFT_1180498</name>
</gene>
<dbReference type="Proteomes" id="UP000194127">
    <property type="component" value="Unassembled WGS sequence"/>
</dbReference>
<keyword evidence="3" id="KW-1185">Reference proteome</keyword>
<keyword evidence="1" id="KW-0812">Transmembrane</keyword>
<feature type="transmembrane region" description="Helical" evidence="1">
    <location>
        <begin position="166"/>
        <end position="183"/>
    </location>
</feature>
<sequence>MVIISTSITAYLSASVLILAATIYHARKHQDSGIDIFLVLLLLHTLYILYFLFLCRPPNIFWSLHVPLNAAPEYVRTAIRRHVRLDSDTPLPRVLETLLSRISSLEMRMLYVRFGQDVLQDCEHCRTFDEFALFALPGALLEYIREAAVLGLLTVHQSGRTRWRTYVLGALVCAAILEGYQIITATVKIPENGMGVFMWHDYFWAIRQSLFLVLPIITYLLPPSALPEDPSSTIAATQAVLQDTMMRVISLRVSRSAVMRDPALRAAAGEWWDRGRTEGEWARGDENVRRLAGKLNKSFVRDEQGRMGKLQVKAREFAEQVWMALTAPVG</sequence>
<feature type="transmembrane region" description="Helical" evidence="1">
    <location>
        <begin position="203"/>
        <end position="221"/>
    </location>
</feature>
<name>A0A1X6N4Z8_9APHY</name>
<dbReference type="PANTHER" id="PTHR39470:SF1">
    <property type="entry name" value="CHORISMATE SYNTHASE PROTEIN"/>
    <property type="match status" value="1"/>
</dbReference>
<dbReference type="RefSeq" id="XP_024340350.1">
    <property type="nucleotide sequence ID" value="XM_024488764.1"/>
</dbReference>
<feature type="transmembrane region" description="Helical" evidence="1">
    <location>
        <begin position="36"/>
        <end position="55"/>
    </location>
</feature>
<evidence type="ECO:0000313" key="3">
    <source>
        <dbReference type="Proteomes" id="UP000194127"/>
    </source>
</evidence>
<evidence type="ECO:0000313" key="2">
    <source>
        <dbReference type="EMBL" id="OSX63556.1"/>
    </source>
</evidence>
<proteinExistence type="predicted"/>
<dbReference type="PANTHER" id="PTHR39470">
    <property type="entry name" value="CHROMOSOME 10, WHOLE GENOME SHOTGUN SEQUENCE"/>
    <property type="match status" value="1"/>
</dbReference>
<dbReference type="STRING" id="670580.A0A1X6N4Z8"/>
<organism evidence="2 3">
    <name type="scientific">Postia placenta MAD-698-R-SB12</name>
    <dbReference type="NCBI Taxonomy" id="670580"/>
    <lineage>
        <taxon>Eukaryota</taxon>
        <taxon>Fungi</taxon>
        <taxon>Dikarya</taxon>
        <taxon>Basidiomycota</taxon>
        <taxon>Agaricomycotina</taxon>
        <taxon>Agaricomycetes</taxon>
        <taxon>Polyporales</taxon>
        <taxon>Adustoporiaceae</taxon>
        <taxon>Rhodonia</taxon>
    </lineage>
</organism>
<protein>
    <submittedName>
        <fullName evidence="2">Uncharacterized protein</fullName>
    </submittedName>
</protein>
<keyword evidence="1" id="KW-0472">Membrane</keyword>
<reference evidence="2 3" key="1">
    <citation type="submission" date="2017-04" db="EMBL/GenBank/DDBJ databases">
        <title>Genome Sequence of the Model Brown-Rot Fungus Postia placenta SB12.</title>
        <authorList>
            <consortium name="DOE Joint Genome Institute"/>
            <person name="Gaskell J."/>
            <person name="Kersten P."/>
            <person name="Larrondo L.F."/>
            <person name="Canessa P."/>
            <person name="Martinez D."/>
            <person name="Hibbett D."/>
            <person name="Schmoll M."/>
            <person name="Kubicek C.P."/>
            <person name="Martinez A.T."/>
            <person name="Yadav J."/>
            <person name="Master E."/>
            <person name="Magnuson J.K."/>
            <person name="James T."/>
            <person name="Yaver D."/>
            <person name="Berka R."/>
            <person name="Labutti K."/>
            <person name="Lipzen A."/>
            <person name="Aerts A."/>
            <person name="Barry K."/>
            <person name="Henrissat B."/>
            <person name="Blanchette R."/>
            <person name="Grigoriev I."/>
            <person name="Cullen D."/>
        </authorList>
    </citation>
    <scope>NUCLEOTIDE SEQUENCE [LARGE SCALE GENOMIC DNA]</scope>
    <source>
        <strain evidence="2 3">MAD-698-R-SB12</strain>
    </source>
</reference>